<keyword evidence="8" id="KW-0676">Redox-active center</keyword>
<evidence type="ECO:0000256" key="1">
    <source>
        <dbReference type="ARBA" id="ARBA00004173"/>
    </source>
</evidence>
<evidence type="ECO:0000256" key="6">
    <source>
        <dbReference type="ARBA" id="ARBA00023128"/>
    </source>
</evidence>
<reference evidence="9 10" key="1">
    <citation type="journal article" date="2017" name="Nat. Ecol. Evol.">
        <title>Scallop genome provides insights into evolution of bilaterian karyotype and development.</title>
        <authorList>
            <person name="Wang S."/>
            <person name="Zhang J."/>
            <person name="Jiao W."/>
            <person name="Li J."/>
            <person name="Xun X."/>
            <person name="Sun Y."/>
            <person name="Guo X."/>
            <person name="Huan P."/>
            <person name="Dong B."/>
            <person name="Zhang L."/>
            <person name="Hu X."/>
            <person name="Sun X."/>
            <person name="Wang J."/>
            <person name="Zhao C."/>
            <person name="Wang Y."/>
            <person name="Wang D."/>
            <person name="Huang X."/>
            <person name="Wang R."/>
            <person name="Lv J."/>
            <person name="Li Y."/>
            <person name="Zhang Z."/>
            <person name="Liu B."/>
            <person name="Lu W."/>
            <person name="Hui Y."/>
            <person name="Liang J."/>
            <person name="Zhou Z."/>
            <person name="Hou R."/>
            <person name="Li X."/>
            <person name="Liu Y."/>
            <person name="Li H."/>
            <person name="Ning X."/>
            <person name="Lin Y."/>
            <person name="Zhao L."/>
            <person name="Xing Q."/>
            <person name="Dou J."/>
            <person name="Li Y."/>
            <person name="Mao J."/>
            <person name="Guo H."/>
            <person name="Dou H."/>
            <person name="Li T."/>
            <person name="Mu C."/>
            <person name="Jiang W."/>
            <person name="Fu Q."/>
            <person name="Fu X."/>
            <person name="Miao Y."/>
            <person name="Liu J."/>
            <person name="Yu Q."/>
            <person name="Li R."/>
            <person name="Liao H."/>
            <person name="Li X."/>
            <person name="Kong Y."/>
            <person name="Jiang Z."/>
            <person name="Chourrout D."/>
            <person name="Li R."/>
            <person name="Bao Z."/>
        </authorList>
    </citation>
    <scope>NUCLEOTIDE SEQUENCE [LARGE SCALE GENOMIC DNA]</scope>
    <source>
        <strain evidence="9 10">PY_sf001</strain>
    </source>
</reference>
<proteinExistence type="predicted"/>
<keyword evidence="5" id="KW-0811">Translocation</keyword>
<name>A0A210PVF7_MIZYE</name>
<keyword evidence="6" id="KW-0496">Mitochondrion</keyword>
<evidence type="ECO:0000313" key="10">
    <source>
        <dbReference type="Proteomes" id="UP000242188"/>
    </source>
</evidence>
<keyword evidence="4" id="KW-0560">Oxidoreductase</keyword>
<evidence type="ECO:0000256" key="4">
    <source>
        <dbReference type="ARBA" id="ARBA00023002"/>
    </source>
</evidence>
<dbReference type="OrthoDB" id="7481291at2759"/>
<dbReference type="EMBL" id="NEDP02005462">
    <property type="protein sequence ID" value="OWF40454.1"/>
    <property type="molecule type" value="Genomic_DNA"/>
</dbReference>
<keyword evidence="7" id="KW-1015">Disulfide bond</keyword>
<dbReference type="Proteomes" id="UP000242188">
    <property type="component" value="Unassembled WGS sequence"/>
</dbReference>
<evidence type="ECO:0000313" key="9">
    <source>
        <dbReference type="EMBL" id="OWF40454.1"/>
    </source>
</evidence>
<dbReference type="STRING" id="6573.A0A210PVF7"/>
<dbReference type="AlphaFoldDB" id="A0A210PVF7"/>
<keyword evidence="3" id="KW-0653">Protein transport</keyword>
<evidence type="ECO:0000256" key="7">
    <source>
        <dbReference type="ARBA" id="ARBA00023157"/>
    </source>
</evidence>
<dbReference type="InterPro" id="IPR039289">
    <property type="entry name" value="CHCHD4"/>
</dbReference>
<dbReference type="GO" id="GO:0005758">
    <property type="term" value="C:mitochondrial intermembrane space"/>
    <property type="evidence" value="ECO:0007669"/>
    <property type="project" value="TreeGrafter"/>
</dbReference>
<accession>A0A210PVF7</accession>
<comment type="caution">
    <text evidence="9">The sequence shown here is derived from an EMBL/GenBank/DDBJ whole genome shotgun (WGS) entry which is preliminary data.</text>
</comment>
<keyword evidence="10" id="KW-1185">Reference proteome</keyword>
<dbReference type="GO" id="GO:0045041">
    <property type="term" value="P:protein import into mitochondrial intermembrane space"/>
    <property type="evidence" value="ECO:0007669"/>
    <property type="project" value="InterPro"/>
</dbReference>
<gene>
    <name evidence="9" type="ORF">KP79_PYT22348</name>
</gene>
<evidence type="ECO:0000256" key="2">
    <source>
        <dbReference type="ARBA" id="ARBA00022448"/>
    </source>
</evidence>
<dbReference type="GO" id="GO:0015035">
    <property type="term" value="F:protein-disulfide reductase activity"/>
    <property type="evidence" value="ECO:0007669"/>
    <property type="project" value="InterPro"/>
</dbReference>
<evidence type="ECO:0000256" key="3">
    <source>
        <dbReference type="ARBA" id="ARBA00022927"/>
    </source>
</evidence>
<dbReference type="Gene3D" id="1.10.287.2900">
    <property type="match status" value="1"/>
</dbReference>
<sequence>MSFCQEDGKDKYVFLTVKDASEPSKLPVPEEVERPEKFVKGFVDENNSLNWECACRGSMVASRCGVEMRDFFQCIHDNMDNEEKSDACLEPFHAVKSCMDKNAHHYKELEEASPEKVVSAETSK</sequence>
<dbReference type="PANTHER" id="PTHR21622">
    <property type="entry name" value="COILED-COIL-HELIX-COILED-COIL-HELIX DOMAIN CONTAINING 4"/>
    <property type="match status" value="1"/>
</dbReference>
<dbReference type="PANTHER" id="PTHR21622:SF0">
    <property type="entry name" value="COILED-COIL-HELIX-COILED-COIL-HELIX DOMAIN CONTAINING 4"/>
    <property type="match status" value="1"/>
</dbReference>
<protein>
    <submittedName>
        <fullName evidence="9">Mitochondrial intermembrane space import and assembly protein 40-B</fullName>
    </submittedName>
</protein>
<comment type="subcellular location">
    <subcellularLocation>
        <location evidence="1">Mitochondrion</location>
    </subcellularLocation>
</comment>
<evidence type="ECO:0000256" key="5">
    <source>
        <dbReference type="ARBA" id="ARBA00023010"/>
    </source>
</evidence>
<keyword evidence="2" id="KW-0813">Transport</keyword>
<evidence type="ECO:0000256" key="8">
    <source>
        <dbReference type="ARBA" id="ARBA00023284"/>
    </source>
</evidence>
<organism evidence="9 10">
    <name type="scientific">Mizuhopecten yessoensis</name>
    <name type="common">Japanese scallop</name>
    <name type="synonym">Patinopecten yessoensis</name>
    <dbReference type="NCBI Taxonomy" id="6573"/>
    <lineage>
        <taxon>Eukaryota</taxon>
        <taxon>Metazoa</taxon>
        <taxon>Spiralia</taxon>
        <taxon>Lophotrochozoa</taxon>
        <taxon>Mollusca</taxon>
        <taxon>Bivalvia</taxon>
        <taxon>Autobranchia</taxon>
        <taxon>Pteriomorphia</taxon>
        <taxon>Pectinida</taxon>
        <taxon>Pectinoidea</taxon>
        <taxon>Pectinidae</taxon>
        <taxon>Mizuhopecten</taxon>
    </lineage>
</organism>